<organism evidence="2">
    <name type="scientific">marine sediment metagenome</name>
    <dbReference type="NCBI Taxonomy" id="412755"/>
    <lineage>
        <taxon>unclassified sequences</taxon>
        <taxon>metagenomes</taxon>
        <taxon>ecological metagenomes</taxon>
    </lineage>
</organism>
<dbReference type="InterPro" id="IPR029460">
    <property type="entry name" value="DNAPol_HHH"/>
</dbReference>
<name>X1D975_9ZZZZ</name>
<dbReference type="GO" id="GO:0006260">
    <property type="term" value="P:DNA replication"/>
    <property type="evidence" value="ECO:0007669"/>
    <property type="project" value="InterPro"/>
</dbReference>
<dbReference type="GO" id="GO:0008408">
    <property type="term" value="F:3'-5' exonuclease activity"/>
    <property type="evidence" value="ECO:0007669"/>
    <property type="project" value="InterPro"/>
</dbReference>
<evidence type="ECO:0000259" key="1">
    <source>
        <dbReference type="Pfam" id="PF14579"/>
    </source>
</evidence>
<comment type="caution">
    <text evidence="2">The sequence shown here is derived from an EMBL/GenBank/DDBJ whole genome shotgun (WGS) entry which is preliminary data.</text>
</comment>
<dbReference type="AlphaFoldDB" id="X1D975"/>
<dbReference type="PANTHER" id="PTHR32294:SF0">
    <property type="entry name" value="DNA POLYMERASE III SUBUNIT ALPHA"/>
    <property type="match status" value="1"/>
</dbReference>
<dbReference type="Pfam" id="PF14579">
    <property type="entry name" value="HHH_6"/>
    <property type="match status" value="1"/>
</dbReference>
<accession>X1D975</accession>
<sequence>PIKYGLIFSRFINKYKGSLSEEEVKKWRKEFIEGGVENDIPKKTVRAIWDTIIDKFKGYAFNKGHAISYSLLSYQTAYLKAHFPLEFLTARLMFEVESNALKSKDNIVKIKNEIRSKHIKIIPPNINQSTKTYSIINDQTLMTGFDALKYMSNEKSIDEILNNRPFKSFGDFLLKIISKNLRANAIQSLVASGALDEFGLTRKQMFLYCSDFNKKIKIWKTRRPGEDFVYPWPEEDVGEWTLSEKYGLIFSRFINKYKGENRILIVIYHHPIEKL</sequence>
<evidence type="ECO:0000313" key="2">
    <source>
        <dbReference type="EMBL" id="GAG92951.1"/>
    </source>
</evidence>
<protein>
    <recommendedName>
        <fullName evidence="1">DNA polymerase helix-hairpin-helix motif domain-containing protein</fullName>
    </recommendedName>
</protein>
<feature type="non-terminal residue" evidence="2">
    <location>
        <position position="1"/>
    </location>
</feature>
<reference evidence="2" key="1">
    <citation type="journal article" date="2014" name="Front. Microbiol.">
        <title>High frequency of phylogenetically diverse reductive dehalogenase-homologous genes in deep subseafloor sedimentary metagenomes.</title>
        <authorList>
            <person name="Kawai M."/>
            <person name="Futagami T."/>
            <person name="Toyoda A."/>
            <person name="Takaki Y."/>
            <person name="Nishi S."/>
            <person name="Hori S."/>
            <person name="Arai W."/>
            <person name="Tsubouchi T."/>
            <person name="Morono Y."/>
            <person name="Uchiyama I."/>
            <person name="Ito T."/>
            <person name="Fujiyama A."/>
            <person name="Inagaki F."/>
            <person name="Takami H."/>
        </authorList>
    </citation>
    <scope>NUCLEOTIDE SEQUENCE</scope>
    <source>
        <strain evidence="2">Expedition CK06-06</strain>
    </source>
</reference>
<dbReference type="Gene3D" id="1.10.150.870">
    <property type="match status" value="1"/>
</dbReference>
<gene>
    <name evidence="2" type="ORF">S01H4_46678</name>
</gene>
<dbReference type="InterPro" id="IPR004805">
    <property type="entry name" value="DnaE2/DnaE/PolC"/>
</dbReference>
<dbReference type="EMBL" id="BART01026112">
    <property type="protein sequence ID" value="GAG92951.1"/>
    <property type="molecule type" value="Genomic_DNA"/>
</dbReference>
<feature type="domain" description="DNA polymerase helix-hairpin-helix motif" evidence="1">
    <location>
        <begin position="119"/>
        <end position="205"/>
    </location>
</feature>
<dbReference type="PANTHER" id="PTHR32294">
    <property type="entry name" value="DNA POLYMERASE III SUBUNIT ALPHA"/>
    <property type="match status" value="1"/>
</dbReference>
<proteinExistence type="predicted"/>